<keyword evidence="2" id="KW-1133">Transmembrane helix</keyword>
<name>A0A4S8M792_DENBC</name>
<keyword evidence="4" id="KW-1185">Reference proteome</keyword>
<feature type="transmembrane region" description="Helical" evidence="2">
    <location>
        <begin position="26"/>
        <end position="46"/>
    </location>
</feature>
<evidence type="ECO:0000256" key="1">
    <source>
        <dbReference type="SAM" id="MobiDB-lite"/>
    </source>
</evidence>
<keyword evidence="2" id="KW-0472">Membrane</keyword>
<dbReference type="AlphaFoldDB" id="A0A4S8M792"/>
<gene>
    <name evidence="3" type="ORF">K435DRAFT_36736</name>
</gene>
<keyword evidence="2" id="KW-0812">Transmembrane</keyword>
<reference evidence="3 4" key="1">
    <citation type="journal article" date="2019" name="Nat. Ecol. Evol.">
        <title>Megaphylogeny resolves global patterns of mushroom evolution.</title>
        <authorList>
            <person name="Varga T."/>
            <person name="Krizsan K."/>
            <person name="Foldi C."/>
            <person name="Dima B."/>
            <person name="Sanchez-Garcia M."/>
            <person name="Sanchez-Ramirez S."/>
            <person name="Szollosi G.J."/>
            <person name="Szarkandi J.G."/>
            <person name="Papp V."/>
            <person name="Albert L."/>
            <person name="Andreopoulos W."/>
            <person name="Angelini C."/>
            <person name="Antonin V."/>
            <person name="Barry K.W."/>
            <person name="Bougher N.L."/>
            <person name="Buchanan P."/>
            <person name="Buyck B."/>
            <person name="Bense V."/>
            <person name="Catcheside P."/>
            <person name="Chovatia M."/>
            <person name="Cooper J."/>
            <person name="Damon W."/>
            <person name="Desjardin D."/>
            <person name="Finy P."/>
            <person name="Geml J."/>
            <person name="Haridas S."/>
            <person name="Hughes K."/>
            <person name="Justo A."/>
            <person name="Karasinski D."/>
            <person name="Kautmanova I."/>
            <person name="Kiss B."/>
            <person name="Kocsube S."/>
            <person name="Kotiranta H."/>
            <person name="LaButti K.M."/>
            <person name="Lechner B.E."/>
            <person name="Liimatainen K."/>
            <person name="Lipzen A."/>
            <person name="Lukacs Z."/>
            <person name="Mihaltcheva S."/>
            <person name="Morgado L.N."/>
            <person name="Niskanen T."/>
            <person name="Noordeloos M.E."/>
            <person name="Ohm R.A."/>
            <person name="Ortiz-Santana B."/>
            <person name="Ovrebo C."/>
            <person name="Racz N."/>
            <person name="Riley R."/>
            <person name="Savchenko A."/>
            <person name="Shiryaev A."/>
            <person name="Soop K."/>
            <person name="Spirin V."/>
            <person name="Szebenyi C."/>
            <person name="Tomsovsky M."/>
            <person name="Tulloss R.E."/>
            <person name="Uehling J."/>
            <person name="Grigoriev I.V."/>
            <person name="Vagvolgyi C."/>
            <person name="Papp T."/>
            <person name="Martin F.M."/>
            <person name="Miettinen O."/>
            <person name="Hibbett D.S."/>
            <person name="Nagy L.G."/>
        </authorList>
    </citation>
    <scope>NUCLEOTIDE SEQUENCE [LARGE SCALE GENOMIC DNA]</scope>
    <source>
        <strain evidence="3 4">CBS 962.96</strain>
    </source>
</reference>
<dbReference type="Proteomes" id="UP000297245">
    <property type="component" value="Unassembled WGS sequence"/>
</dbReference>
<evidence type="ECO:0000313" key="4">
    <source>
        <dbReference type="Proteomes" id="UP000297245"/>
    </source>
</evidence>
<protein>
    <submittedName>
        <fullName evidence="3">Uncharacterized protein</fullName>
    </submittedName>
</protein>
<accession>A0A4S8M792</accession>
<dbReference type="EMBL" id="ML179141">
    <property type="protein sequence ID" value="THU98182.1"/>
    <property type="molecule type" value="Genomic_DNA"/>
</dbReference>
<evidence type="ECO:0000256" key="2">
    <source>
        <dbReference type="SAM" id="Phobius"/>
    </source>
</evidence>
<evidence type="ECO:0000313" key="3">
    <source>
        <dbReference type="EMBL" id="THU98182.1"/>
    </source>
</evidence>
<organism evidence="3 4">
    <name type="scientific">Dendrothele bispora (strain CBS 962.96)</name>
    <dbReference type="NCBI Taxonomy" id="1314807"/>
    <lineage>
        <taxon>Eukaryota</taxon>
        <taxon>Fungi</taxon>
        <taxon>Dikarya</taxon>
        <taxon>Basidiomycota</taxon>
        <taxon>Agaricomycotina</taxon>
        <taxon>Agaricomycetes</taxon>
        <taxon>Agaricomycetidae</taxon>
        <taxon>Agaricales</taxon>
        <taxon>Agaricales incertae sedis</taxon>
        <taxon>Dendrothele</taxon>
    </lineage>
</organism>
<sequence>MTPAAKQVDRDEEADENEAAGPSTSIVIADLVPLVVSVISLIYAYAQNRYRFLSLHFQVFKSKLRP</sequence>
<proteinExistence type="predicted"/>
<feature type="region of interest" description="Disordered" evidence="1">
    <location>
        <begin position="1"/>
        <end position="21"/>
    </location>
</feature>